<name>A0A9W8A697_9FUNG</name>
<organism evidence="2 3">
    <name type="scientific">Mycoemilia scoparia</name>
    <dbReference type="NCBI Taxonomy" id="417184"/>
    <lineage>
        <taxon>Eukaryota</taxon>
        <taxon>Fungi</taxon>
        <taxon>Fungi incertae sedis</taxon>
        <taxon>Zoopagomycota</taxon>
        <taxon>Kickxellomycotina</taxon>
        <taxon>Kickxellomycetes</taxon>
        <taxon>Kickxellales</taxon>
        <taxon>Kickxellaceae</taxon>
        <taxon>Mycoemilia</taxon>
    </lineage>
</organism>
<dbReference type="OrthoDB" id="16547at2759"/>
<dbReference type="SMART" id="SM00471">
    <property type="entry name" value="HDc"/>
    <property type="match status" value="1"/>
</dbReference>
<dbReference type="PANTHER" id="PTHR33594">
    <property type="entry name" value="SUPERFAMILY HYDROLASE, PUTATIVE (AFU_ORTHOLOGUE AFUA_1G03035)-RELATED"/>
    <property type="match status" value="1"/>
</dbReference>
<dbReference type="SUPFAM" id="SSF109604">
    <property type="entry name" value="HD-domain/PDEase-like"/>
    <property type="match status" value="1"/>
</dbReference>
<sequence>MTTNNNGSLKTNAIEKTKEFVKKYMAKYDPSHDWFHVERVVRQAIRLAQDETKKPDSPEIDMEIVCLAALLHDVDDEKYKSMNQDNSDFSTIKFLAESAGLEQSRAEKVDRIVRSISYRQELKYIEDKAKGTIDPSEEEWRKACLEWQCVQDADRLESIGAFGIARCMAFSAARNRPLFDPSDSMASDMTFAKYQEKTAKNEGSAVQHFFEKLFKISGLMKTDSGKKEAKKRHEFMKTYIDQLNDEYDFGMSY</sequence>
<feature type="domain" description="HD/PDEase" evidence="1">
    <location>
        <begin position="29"/>
        <end position="168"/>
    </location>
</feature>
<proteinExistence type="predicted"/>
<dbReference type="EMBL" id="JANBPU010000032">
    <property type="protein sequence ID" value="KAJ1919115.1"/>
    <property type="molecule type" value="Genomic_DNA"/>
</dbReference>
<dbReference type="InterPro" id="IPR006674">
    <property type="entry name" value="HD_domain"/>
</dbReference>
<dbReference type="Gene3D" id="1.10.3210.50">
    <property type="match status" value="1"/>
</dbReference>
<keyword evidence="3" id="KW-1185">Reference proteome</keyword>
<dbReference type="Pfam" id="PF01966">
    <property type="entry name" value="HD"/>
    <property type="match status" value="1"/>
</dbReference>
<accession>A0A9W8A697</accession>
<dbReference type="PANTHER" id="PTHR33594:SF1">
    <property type="entry name" value="HD_PDEASE DOMAIN-CONTAINING PROTEIN"/>
    <property type="match status" value="1"/>
</dbReference>
<dbReference type="InterPro" id="IPR003607">
    <property type="entry name" value="HD/PDEase_dom"/>
</dbReference>
<evidence type="ECO:0000313" key="3">
    <source>
        <dbReference type="Proteomes" id="UP001150538"/>
    </source>
</evidence>
<dbReference type="CDD" id="cd00077">
    <property type="entry name" value="HDc"/>
    <property type="match status" value="1"/>
</dbReference>
<protein>
    <recommendedName>
        <fullName evidence="1">HD/PDEase domain-containing protein</fullName>
    </recommendedName>
</protein>
<dbReference type="Proteomes" id="UP001150538">
    <property type="component" value="Unassembled WGS sequence"/>
</dbReference>
<comment type="caution">
    <text evidence="2">The sequence shown here is derived from an EMBL/GenBank/DDBJ whole genome shotgun (WGS) entry which is preliminary data.</text>
</comment>
<gene>
    <name evidence="2" type="ORF">H4219_002164</name>
</gene>
<reference evidence="2" key="1">
    <citation type="submission" date="2022-07" db="EMBL/GenBank/DDBJ databases">
        <title>Phylogenomic reconstructions and comparative analyses of Kickxellomycotina fungi.</title>
        <authorList>
            <person name="Reynolds N.K."/>
            <person name="Stajich J.E."/>
            <person name="Barry K."/>
            <person name="Grigoriev I.V."/>
            <person name="Crous P."/>
            <person name="Smith M.E."/>
        </authorList>
    </citation>
    <scope>NUCLEOTIDE SEQUENCE</scope>
    <source>
        <strain evidence="2">NBRC 100468</strain>
    </source>
</reference>
<evidence type="ECO:0000313" key="2">
    <source>
        <dbReference type="EMBL" id="KAJ1919115.1"/>
    </source>
</evidence>
<evidence type="ECO:0000259" key="1">
    <source>
        <dbReference type="SMART" id="SM00471"/>
    </source>
</evidence>
<dbReference type="AlphaFoldDB" id="A0A9W8A697"/>